<dbReference type="RefSeq" id="WP_092567644.1">
    <property type="nucleotide sequence ID" value="NZ_BMXH01000001.1"/>
</dbReference>
<dbReference type="GO" id="GO:0003700">
    <property type="term" value="F:DNA-binding transcription factor activity"/>
    <property type="evidence" value="ECO:0007669"/>
    <property type="project" value="InterPro"/>
</dbReference>
<dbReference type="SUPFAM" id="SSF53850">
    <property type="entry name" value="Periplasmic binding protein-like II"/>
    <property type="match status" value="1"/>
</dbReference>
<keyword evidence="2" id="KW-0805">Transcription regulation</keyword>
<dbReference type="InterPro" id="IPR005119">
    <property type="entry name" value="LysR_subst-bd"/>
</dbReference>
<dbReference type="Pfam" id="PF03466">
    <property type="entry name" value="LysR_substrate"/>
    <property type="match status" value="1"/>
</dbReference>
<dbReference type="InterPro" id="IPR036390">
    <property type="entry name" value="WH_DNA-bd_sf"/>
</dbReference>
<evidence type="ECO:0000313" key="7">
    <source>
        <dbReference type="Proteomes" id="UP000198500"/>
    </source>
</evidence>
<dbReference type="EMBL" id="FNNI01000001">
    <property type="protein sequence ID" value="SDW14001.1"/>
    <property type="molecule type" value="Genomic_DNA"/>
</dbReference>
<proteinExistence type="inferred from homology"/>
<dbReference type="Gene3D" id="1.10.10.10">
    <property type="entry name" value="Winged helix-like DNA-binding domain superfamily/Winged helix DNA-binding domain"/>
    <property type="match status" value="1"/>
</dbReference>
<sequence>MTGEHKSPLPGQVSDFDIRLLRVFRAVAECGGFTAAEVVLGIGRPAISLHMNDLEKRLGLRLCQRGRGGFALTEEGRHVYEASLRLFASLEMFRSEVNELHHTLRGELNIGITDNLVSLPQMRITHTLADLKAQAPDVAINIHMDPPDAIAQGVLDSRLHLGVVPQVNLLASLETRFLYSECSRLYCANRHPLFDIPAEALETTDLHDYEAVVPGYPLPDTARAPHARLRGTATASDREGAAFLILTGSYIGYLPDHLAAPWKAMGRLRELPIDGGYYLTPFVVITRRDRRPNRVLEAFFEVLEKNP</sequence>
<dbReference type="Proteomes" id="UP000198500">
    <property type="component" value="Unassembled WGS sequence"/>
</dbReference>
<dbReference type="AlphaFoldDB" id="A0A1H2R3R8"/>
<reference evidence="6 7" key="1">
    <citation type="submission" date="2016-10" db="EMBL/GenBank/DDBJ databases">
        <authorList>
            <person name="de Groot N.N."/>
        </authorList>
    </citation>
    <scope>NUCLEOTIDE SEQUENCE [LARGE SCALE GENOMIC DNA]</scope>
    <source>
        <strain evidence="6 7">DSM 19219</strain>
    </source>
</reference>
<dbReference type="PROSITE" id="PS50931">
    <property type="entry name" value="HTH_LYSR"/>
    <property type="match status" value="1"/>
</dbReference>
<dbReference type="OrthoDB" id="8587655at2"/>
<evidence type="ECO:0000259" key="5">
    <source>
        <dbReference type="PROSITE" id="PS50931"/>
    </source>
</evidence>
<dbReference type="Pfam" id="PF00126">
    <property type="entry name" value="HTH_1"/>
    <property type="match status" value="1"/>
</dbReference>
<protein>
    <submittedName>
        <fullName evidence="6">Transcriptional regulator, LysR family</fullName>
    </submittedName>
</protein>
<keyword evidence="7" id="KW-1185">Reference proteome</keyword>
<evidence type="ECO:0000256" key="4">
    <source>
        <dbReference type="ARBA" id="ARBA00023163"/>
    </source>
</evidence>
<gene>
    <name evidence="6" type="ORF">SAMN05443545_101218</name>
</gene>
<evidence type="ECO:0000256" key="3">
    <source>
        <dbReference type="ARBA" id="ARBA00023125"/>
    </source>
</evidence>
<comment type="similarity">
    <text evidence="1">Belongs to the LysR transcriptional regulatory family.</text>
</comment>
<name>A0A1H2R3R8_9GAMM</name>
<dbReference type="InterPro" id="IPR000847">
    <property type="entry name" value="LysR_HTH_N"/>
</dbReference>
<keyword evidence="4" id="KW-0804">Transcription</keyword>
<keyword evidence="3" id="KW-0238">DNA-binding</keyword>
<dbReference type="Gene3D" id="3.40.190.290">
    <property type="match status" value="1"/>
</dbReference>
<dbReference type="CDD" id="cd05466">
    <property type="entry name" value="PBP2_LTTR_substrate"/>
    <property type="match status" value="1"/>
</dbReference>
<dbReference type="PANTHER" id="PTHR30126">
    <property type="entry name" value="HTH-TYPE TRANSCRIPTIONAL REGULATOR"/>
    <property type="match status" value="1"/>
</dbReference>
<dbReference type="SUPFAM" id="SSF46785">
    <property type="entry name" value="Winged helix' DNA-binding domain"/>
    <property type="match status" value="1"/>
</dbReference>
<feature type="domain" description="HTH lysR-type" evidence="5">
    <location>
        <begin position="16"/>
        <end position="73"/>
    </location>
</feature>
<evidence type="ECO:0000256" key="2">
    <source>
        <dbReference type="ARBA" id="ARBA00023015"/>
    </source>
</evidence>
<evidence type="ECO:0000256" key="1">
    <source>
        <dbReference type="ARBA" id="ARBA00009437"/>
    </source>
</evidence>
<dbReference type="InterPro" id="IPR036388">
    <property type="entry name" value="WH-like_DNA-bd_sf"/>
</dbReference>
<evidence type="ECO:0000313" key="6">
    <source>
        <dbReference type="EMBL" id="SDW14001.1"/>
    </source>
</evidence>
<dbReference type="PANTHER" id="PTHR30126:SF98">
    <property type="entry name" value="HTH-TYPE TRANSCRIPTIONAL ACTIVATOR BAUR"/>
    <property type="match status" value="1"/>
</dbReference>
<dbReference type="STRING" id="574349.SAMN05443545_101218"/>
<organism evidence="6 7">
    <name type="scientific">Aidingimonas halophila</name>
    <dbReference type="NCBI Taxonomy" id="574349"/>
    <lineage>
        <taxon>Bacteria</taxon>
        <taxon>Pseudomonadati</taxon>
        <taxon>Pseudomonadota</taxon>
        <taxon>Gammaproteobacteria</taxon>
        <taxon>Oceanospirillales</taxon>
        <taxon>Halomonadaceae</taxon>
        <taxon>Aidingimonas</taxon>
    </lineage>
</organism>
<dbReference type="GO" id="GO:0000976">
    <property type="term" value="F:transcription cis-regulatory region binding"/>
    <property type="evidence" value="ECO:0007669"/>
    <property type="project" value="TreeGrafter"/>
</dbReference>
<accession>A0A1H2R3R8</accession>